<comment type="catalytic activity">
    <reaction evidence="5">
        <text>a 2-deoxystreptamine antibiotic + acetyl-CoA = an N(3)-acetyl-2-deoxystreptamine antibiotic + CoA + H(+)</text>
        <dbReference type="Rhea" id="RHEA:12665"/>
        <dbReference type="ChEBI" id="CHEBI:15378"/>
        <dbReference type="ChEBI" id="CHEBI:57287"/>
        <dbReference type="ChEBI" id="CHEBI:57288"/>
        <dbReference type="ChEBI" id="CHEBI:57921"/>
        <dbReference type="ChEBI" id="CHEBI:77452"/>
        <dbReference type="EC" id="2.3.1.81"/>
    </reaction>
</comment>
<comment type="similarity">
    <text evidence="1 5">Belongs to the antibiotic N-acetyltransferase family.</text>
</comment>
<accession>A0A1J0AL01</accession>
<dbReference type="EC" id="2.3.1.-" evidence="5"/>
<dbReference type="Pfam" id="PF02522">
    <property type="entry name" value="Antibiotic_NAT"/>
    <property type="match status" value="1"/>
</dbReference>
<evidence type="ECO:0000313" key="6">
    <source>
        <dbReference type="EMBL" id="APB62595.1"/>
    </source>
</evidence>
<dbReference type="GO" id="GO:0046677">
    <property type="term" value="P:response to antibiotic"/>
    <property type="evidence" value="ECO:0007669"/>
    <property type="project" value="UniProtKB-KW"/>
</dbReference>
<dbReference type="PANTHER" id="PTHR11104">
    <property type="entry name" value="AMINOGLYCOSIDE N3-ACETYLTRANSFERASE"/>
    <property type="match status" value="1"/>
</dbReference>
<dbReference type="InterPro" id="IPR028345">
    <property type="entry name" value="Antibiotic_NAT-like"/>
</dbReference>
<dbReference type="PANTHER" id="PTHR11104:SF0">
    <property type="entry name" value="SPBETA PROPHAGE-DERIVED AMINOGLYCOSIDE N(3')-ACETYLTRANSFERASE-LIKE PROTEIN YOKD"/>
    <property type="match status" value="1"/>
</dbReference>
<evidence type="ECO:0000256" key="2">
    <source>
        <dbReference type="ARBA" id="ARBA00012882"/>
    </source>
</evidence>
<dbReference type="SUPFAM" id="SSF110710">
    <property type="entry name" value="TTHA0583/YokD-like"/>
    <property type="match status" value="1"/>
</dbReference>
<evidence type="ECO:0000256" key="4">
    <source>
        <dbReference type="ARBA" id="ARBA00023315"/>
    </source>
</evidence>
<keyword evidence="4 5" id="KW-0012">Acyltransferase</keyword>
<sequence>MSERRWKRQQMESQLVQLGVREGDLLMVHASLRSLGSVIGGANSVMQALLGALGPTGTLCAYVDFEPFFEENDDPASIPVFDKQTASAARDHGVLHETLRKWPGALRSDHPDAGVAAIGPKAAWLIENHPLQYGYGPGSPFDRFVQATGRVLHLGSPLDTTTLIHYAEHLAPIPGKRLVRYRRLLPTEQGASWVEIEEFDTSDPVADYLPVNCFELIVADYLKAGMGSRGPIGDAECHLLEAQELTAFAVDWLQRYAALHAK</sequence>
<evidence type="ECO:0000256" key="1">
    <source>
        <dbReference type="ARBA" id="ARBA00006383"/>
    </source>
</evidence>
<protein>
    <recommendedName>
        <fullName evidence="2 5">Aminoglycoside N(3)-acetyltransferase</fullName>
        <ecNumber evidence="5">2.3.1.-</ecNumber>
    </recommendedName>
</protein>
<reference evidence="6" key="1">
    <citation type="submission" date="2016-11" db="EMBL/GenBank/DDBJ databases">
        <title>Genetic and biochemical characterization of HMB-1, a novel subclass B1 metallo-beta-lactamase found in a Pseudomonas aeruginosa clinical isolate.</title>
        <authorList>
            <person name="Pfennigwerth N."/>
            <person name="Lange F."/>
            <person name="Gatermann S.G."/>
            <person name="Kaase M."/>
        </authorList>
    </citation>
    <scope>NUCLEOTIDE SEQUENCE</scope>
    <source>
        <strain evidence="6">NRZ-03096</strain>
    </source>
</reference>
<name>A0A1J0AL01_PSEAI</name>
<dbReference type="AlphaFoldDB" id="A0A1J0AL01"/>
<dbReference type="GO" id="GO:0046353">
    <property type="term" value="F:aminoglycoside 3-N-acetyltransferase activity"/>
    <property type="evidence" value="ECO:0007669"/>
    <property type="project" value="UniProtKB-EC"/>
</dbReference>
<dbReference type="InterPro" id="IPR003679">
    <property type="entry name" value="Amioglycoside_AcTrfase"/>
</dbReference>
<keyword evidence="3 5" id="KW-0808">Transferase</keyword>
<keyword evidence="5" id="KW-0046">Antibiotic resistance</keyword>
<proteinExistence type="inferred from homology"/>
<evidence type="ECO:0000256" key="3">
    <source>
        <dbReference type="ARBA" id="ARBA00022679"/>
    </source>
</evidence>
<evidence type="ECO:0000256" key="5">
    <source>
        <dbReference type="RuleBase" id="RU365031"/>
    </source>
</evidence>
<dbReference type="EMBL" id="KU961660">
    <property type="protein sequence ID" value="APB62595.1"/>
    <property type="molecule type" value="Genomic_DNA"/>
</dbReference>
<dbReference type="NCBIfam" id="NF033082">
    <property type="entry name" value="AAC_3"/>
    <property type="match status" value="1"/>
</dbReference>
<organism evidence="6">
    <name type="scientific">Pseudomonas aeruginosa</name>
    <dbReference type="NCBI Taxonomy" id="287"/>
    <lineage>
        <taxon>Bacteria</taxon>
        <taxon>Pseudomonadati</taxon>
        <taxon>Pseudomonadota</taxon>
        <taxon>Gammaproteobacteria</taxon>
        <taxon>Pseudomonadales</taxon>
        <taxon>Pseudomonadaceae</taxon>
        <taxon>Pseudomonas</taxon>
    </lineage>
</organism>